<dbReference type="RefSeq" id="WP_136062671.1">
    <property type="nucleotide sequence ID" value="NZ_CAAHFH010000002.1"/>
</dbReference>
<dbReference type="Proteomes" id="UP000346198">
    <property type="component" value="Unassembled WGS sequence"/>
</dbReference>
<evidence type="ECO:0000313" key="2">
    <source>
        <dbReference type="EMBL" id="VGO21186.1"/>
    </source>
</evidence>
<sequence>MNSAETTPRPLVEEQAFEISESIVEGGSYILQTIWNESLDAELDGDLTLALEIHGQILTVVGRSCTAYLRAGWLHYQAGGFKQALKFYGKAAECSPDSTAPLLGAMGCYASMADSVESTRLAKKIARLDEEKRSSKADAAFQSLPPSSCAAIAQSG</sequence>
<dbReference type="Gene3D" id="1.25.40.10">
    <property type="entry name" value="Tetratricopeptide repeat domain"/>
    <property type="match status" value="1"/>
</dbReference>
<proteinExistence type="predicted"/>
<organism evidence="2 3">
    <name type="scientific">Pontiella sulfatireligans</name>
    <dbReference type="NCBI Taxonomy" id="2750658"/>
    <lineage>
        <taxon>Bacteria</taxon>
        <taxon>Pseudomonadati</taxon>
        <taxon>Kiritimatiellota</taxon>
        <taxon>Kiritimatiellia</taxon>
        <taxon>Kiritimatiellales</taxon>
        <taxon>Pontiellaceae</taxon>
        <taxon>Pontiella</taxon>
    </lineage>
</organism>
<evidence type="ECO:0000313" key="3">
    <source>
        <dbReference type="Proteomes" id="UP000346198"/>
    </source>
</evidence>
<dbReference type="EMBL" id="CAAHFH010000002">
    <property type="protein sequence ID" value="VGO21186.1"/>
    <property type="molecule type" value="Genomic_DNA"/>
</dbReference>
<dbReference type="AlphaFoldDB" id="A0A6C2UQA5"/>
<feature type="repeat" description="TPR" evidence="1">
    <location>
        <begin position="65"/>
        <end position="98"/>
    </location>
</feature>
<gene>
    <name evidence="2" type="ORF">SCARR_03257</name>
</gene>
<protein>
    <submittedName>
        <fullName evidence="2">Uncharacterized protein</fullName>
    </submittedName>
</protein>
<reference evidence="2 3" key="1">
    <citation type="submission" date="2019-04" db="EMBL/GenBank/DDBJ databases">
        <authorList>
            <person name="Van Vliet M D."/>
        </authorList>
    </citation>
    <scope>NUCLEOTIDE SEQUENCE [LARGE SCALE GENOMIC DNA]</scope>
    <source>
        <strain evidence="2 3">F21</strain>
    </source>
</reference>
<dbReference type="PROSITE" id="PS50005">
    <property type="entry name" value="TPR"/>
    <property type="match status" value="1"/>
</dbReference>
<keyword evidence="1" id="KW-0802">TPR repeat</keyword>
<name>A0A6C2UQA5_9BACT</name>
<dbReference type="SUPFAM" id="SSF48452">
    <property type="entry name" value="TPR-like"/>
    <property type="match status" value="1"/>
</dbReference>
<dbReference type="InterPro" id="IPR011990">
    <property type="entry name" value="TPR-like_helical_dom_sf"/>
</dbReference>
<keyword evidence="3" id="KW-1185">Reference proteome</keyword>
<dbReference type="InterPro" id="IPR019734">
    <property type="entry name" value="TPR_rpt"/>
</dbReference>
<evidence type="ECO:0000256" key="1">
    <source>
        <dbReference type="PROSITE-ProRule" id="PRU00339"/>
    </source>
</evidence>
<accession>A0A6C2UQA5</accession>